<evidence type="ECO:0000256" key="6">
    <source>
        <dbReference type="ARBA" id="ARBA00022989"/>
    </source>
</evidence>
<evidence type="ECO:0000256" key="5">
    <source>
        <dbReference type="ARBA" id="ARBA00022692"/>
    </source>
</evidence>
<dbReference type="PANTHER" id="PTHR30472">
    <property type="entry name" value="FERRIC ENTEROBACTIN TRANSPORT SYSTEM PERMEASE PROTEIN"/>
    <property type="match status" value="1"/>
</dbReference>
<comment type="similarity">
    <text evidence="2">Belongs to the binding-protein-dependent transport system permease family. FecCD subfamily.</text>
</comment>
<evidence type="ECO:0000256" key="8">
    <source>
        <dbReference type="SAM" id="Phobius"/>
    </source>
</evidence>
<evidence type="ECO:0000313" key="10">
    <source>
        <dbReference type="Proteomes" id="UP000777661"/>
    </source>
</evidence>
<keyword evidence="5 8" id="KW-0812">Transmembrane</keyword>
<keyword evidence="7 8" id="KW-0472">Membrane</keyword>
<dbReference type="PANTHER" id="PTHR30472:SF19">
    <property type="entry name" value="PETROBACTIN IMPORT SYSTEM PERMEASE PROTEIN YCLO"/>
    <property type="match status" value="1"/>
</dbReference>
<evidence type="ECO:0000256" key="4">
    <source>
        <dbReference type="ARBA" id="ARBA00022475"/>
    </source>
</evidence>
<comment type="subcellular location">
    <subcellularLocation>
        <location evidence="1">Cell membrane</location>
        <topology evidence="1">Multi-pass membrane protein</topology>
    </subcellularLocation>
</comment>
<keyword evidence="10" id="KW-1185">Reference proteome</keyword>
<dbReference type="InterPro" id="IPR000522">
    <property type="entry name" value="ABC_transptr_permease_BtuC"/>
</dbReference>
<feature type="transmembrane region" description="Helical" evidence="8">
    <location>
        <begin position="45"/>
        <end position="65"/>
    </location>
</feature>
<protein>
    <submittedName>
        <fullName evidence="9">Iron chelate uptake ABC transporter family permease subunit</fullName>
    </submittedName>
</protein>
<evidence type="ECO:0000256" key="1">
    <source>
        <dbReference type="ARBA" id="ARBA00004651"/>
    </source>
</evidence>
<feature type="transmembrane region" description="Helical" evidence="8">
    <location>
        <begin position="227"/>
        <end position="260"/>
    </location>
</feature>
<dbReference type="EMBL" id="JAHSQO010000003">
    <property type="protein sequence ID" value="MBY8916967.1"/>
    <property type="molecule type" value="Genomic_DNA"/>
</dbReference>
<accession>A0ABS7R7R4</accession>
<evidence type="ECO:0000313" key="9">
    <source>
        <dbReference type="EMBL" id="MBY8916967.1"/>
    </source>
</evidence>
<gene>
    <name evidence="9" type="ORF">KVG22_10240</name>
</gene>
<keyword evidence="3" id="KW-0813">Transport</keyword>
<dbReference type="Pfam" id="PF01032">
    <property type="entry name" value="FecCD"/>
    <property type="match status" value="1"/>
</dbReference>
<dbReference type="SUPFAM" id="SSF81345">
    <property type="entry name" value="ABC transporter involved in vitamin B12 uptake, BtuC"/>
    <property type="match status" value="1"/>
</dbReference>
<organism evidence="9 10">
    <name type="scientific">Nitratireductor rhodophyticola</name>
    <dbReference type="NCBI Taxonomy" id="2854036"/>
    <lineage>
        <taxon>Bacteria</taxon>
        <taxon>Pseudomonadati</taxon>
        <taxon>Pseudomonadota</taxon>
        <taxon>Alphaproteobacteria</taxon>
        <taxon>Hyphomicrobiales</taxon>
        <taxon>Phyllobacteriaceae</taxon>
        <taxon>Nitratireductor</taxon>
    </lineage>
</organism>
<dbReference type="Gene3D" id="1.10.3470.10">
    <property type="entry name" value="ABC transporter involved in vitamin B12 uptake, BtuC"/>
    <property type="match status" value="1"/>
</dbReference>
<comment type="caution">
    <text evidence="9">The sequence shown here is derived from an EMBL/GenBank/DDBJ whole genome shotgun (WGS) entry which is preliminary data.</text>
</comment>
<evidence type="ECO:0000256" key="3">
    <source>
        <dbReference type="ARBA" id="ARBA00022448"/>
    </source>
</evidence>
<dbReference type="InterPro" id="IPR037294">
    <property type="entry name" value="ABC_BtuC-like"/>
</dbReference>
<feature type="transmembrane region" description="Helical" evidence="8">
    <location>
        <begin position="110"/>
        <end position="129"/>
    </location>
</feature>
<feature type="transmembrane region" description="Helical" evidence="8">
    <location>
        <begin position="12"/>
        <end position="33"/>
    </location>
</feature>
<feature type="transmembrane region" description="Helical" evidence="8">
    <location>
        <begin position="184"/>
        <end position="203"/>
    </location>
</feature>
<sequence length="322" mass="35361">MARQASWQRPRLALAVLALGAIVAMAAFMTVGARGNWDFVLPFRGGKLLGLVLVAYAVATATVLFQTVTQNRILTPAVMGFDSLYVALQTALVFFLGTRDLANVDIRLRFVLEAVLMVAMSMALFHWLFLSRQRSLHLVVLAGLVFGVFFRSLSHMMQRILDPNEFVALQDMLFASFNAIDRQLLAVSTVIVLVTAWVSRRLLAKLDVLMLGRDAAINLGIDYRRVVMMLFAVIAVLVSVSTALVGPVTFFGLLVASLAYQAVGTDRHKYTLPAATLVAIIALVGGQTIMERVFGFDTALSVIIEFTGGLAFMLLLYRNLKR</sequence>
<feature type="transmembrane region" description="Helical" evidence="8">
    <location>
        <begin position="296"/>
        <end position="317"/>
    </location>
</feature>
<feature type="transmembrane region" description="Helical" evidence="8">
    <location>
        <begin position="135"/>
        <end position="153"/>
    </location>
</feature>
<reference evidence="9 10" key="1">
    <citation type="submission" date="2021-06" db="EMBL/GenBank/DDBJ databases">
        <title>Nitratireductor porphyridii sp. nov., isolated from a small marine red alga, Porphyridium purpureum in South Korea.</title>
        <authorList>
            <person name="Kim K.H."/>
            <person name="Kristyanto S."/>
            <person name="Jeon C.O."/>
        </authorList>
    </citation>
    <scope>NUCLEOTIDE SEQUENCE [LARGE SCALE GENOMIC DNA]</scope>
    <source>
        <strain evidence="9 10">R6</strain>
    </source>
</reference>
<proteinExistence type="inferred from homology"/>
<keyword evidence="6 8" id="KW-1133">Transmembrane helix</keyword>
<name>A0ABS7R7R4_9HYPH</name>
<keyword evidence="4" id="KW-1003">Cell membrane</keyword>
<dbReference type="Proteomes" id="UP000777661">
    <property type="component" value="Unassembled WGS sequence"/>
</dbReference>
<feature type="transmembrane region" description="Helical" evidence="8">
    <location>
        <begin position="77"/>
        <end position="98"/>
    </location>
</feature>
<feature type="transmembrane region" description="Helical" evidence="8">
    <location>
        <begin position="272"/>
        <end position="290"/>
    </location>
</feature>
<evidence type="ECO:0000256" key="7">
    <source>
        <dbReference type="ARBA" id="ARBA00023136"/>
    </source>
</evidence>
<evidence type="ECO:0000256" key="2">
    <source>
        <dbReference type="ARBA" id="ARBA00007935"/>
    </source>
</evidence>